<protein>
    <recommendedName>
        <fullName evidence="1">site-specific DNA-methyltransferase (adenine-specific)</fullName>
        <ecNumber evidence="1">2.1.1.72</ecNumber>
    </recommendedName>
</protein>
<dbReference type="InterPro" id="IPR029063">
    <property type="entry name" value="SAM-dependent_MTases_sf"/>
</dbReference>
<proteinExistence type="predicted"/>
<keyword evidence="3" id="KW-0808">Transferase</keyword>
<dbReference type="PANTHER" id="PTHR30481:SF3">
    <property type="entry name" value="DNA ADENINE METHYLASE"/>
    <property type="match status" value="1"/>
</dbReference>
<evidence type="ECO:0000256" key="2">
    <source>
        <dbReference type="ARBA" id="ARBA00022603"/>
    </source>
</evidence>
<dbReference type="GO" id="GO:0006298">
    <property type="term" value="P:mismatch repair"/>
    <property type="evidence" value="ECO:0007669"/>
    <property type="project" value="TreeGrafter"/>
</dbReference>
<dbReference type="AlphaFoldDB" id="A0A1F6LHU7"/>
<dbReference type="Proteomes" id="UP000177067">
    <property type="component" value="Unassembled WGS sequence"/>
</dbReference>
<sequence>MNSLIKWPGGKSKEYEQIKNLIPKHTRYIEPFFGGGAIFFKLQPKKAIINDICAELIEFYRFIKGENDKKEFKKCLYDYVDNWEKIPKYIGIFENDFIKLYEEYKDDKKTEKEVKEIITKKLKAKEDQFNGLFSKNFALDPNNLLEEVIKNLISKISRTKKIEKDRGKLPDGDLHKNIETAFRSGFYMHFRDVMNKNGSKYKTSLAKKISNYYFIREFCYASMFRFNANGDFNIPYGGIAYNNKDFRSKVDYILSEEVEKVFKDTKILNTDFEKILSQKDLNKNDFIFLDPPYDTDFSDYEKAVFDKKDQERLAKCLYSTKANFILIIKKTTFIYNLYKNKKGIKVDSFEKTYLYNMKGRNDREVEHLVIYNF</sequence>
<evidence type="ECO:0000256" key="4">
    <source>
        <dbReference type="ARBA" id="ARBA00022691"/>
    </source>
</evidence>
<dbReference type="PANTHER" id="PTHR30481">
    <property type="entry name" value="DNA ADENINE METHYLASE"/>
    <property type="match status" value="1"/>
</dbReference>
<dbReference type="GO" id="GO:0009307">
    <property type="term" value="P:DNA restriction-modification system"/>
    <property type="evidence" value="ECO:0007669"/>
    <property type="project" value="InterPro"/>
</dbReference>
<evidence type="ECO:0000256" key="5">
    <source>
        <dbReference type="ARBA" id="ARBA00047942"/>
    </source>
</evidence>
<dbReference type="GO" id="GO:0009007">
    <property type="term" value="F:site-specific DNA-methyltransferase (adenine-specific) activity"/>
    <property type="evidence" value="ECO:0007669"/>
    <property type="project" value="UniProtKB-EC"/>
</dbReference>
<dbReference type="PROSITE" id="PS00092">
    <property type="entry name" value="N6_MTASE"/>
    <property type="match status" value="1"/>
</dbReference>
<dbReference type="Gene3D" id="3.40.50.150">
    <property type="entry name" value="Vaccinia Virus protein VP39"/>
    <property type="match status" value="2"/>
</dbReference>
<dbReference type="InterPro" id="IPR002052">
    <property type="entry name" value="DNA_methylase_N6_adenine_CS"/>
</dbReference>
<dbReference type="PRINTS" id="PR00505">
    <property type="entry name" value="D12N6MTFRASE"/>
</dbReference>
<evidence type="ECO:0000256" key="1">
    <source>
        <dbReference type="ARBA" id="ARBA00011900"/>
    </source>
</evidence>
<evidence type="ECO:0000256" key="3">
    <source>
        <dbReference type="ARBA" id="ARBA00022679"/>
    </source>
</evidence>
<comment type="caution">
    <text evidence="6">The sequence shown here is derived from an EMBL/GenBank/DDBJ whole genome shotgun (WGS) entry which is preliminary data.</text>
</comment>
<dbReference type="Pfam" id="PF02086">
    <property type="entry name" value="MethyltransfD12"/>
    <property type="match status" value="2"/>
</dbReference>
<name>A0A1F6LHU7_9BACT</name>
<evidence type="ECO:0000313" key="7">
    <source>
        <dbReference type="Proteomes" id="UP000177067"/>
    </source>
</evidence>
<organism evidence="6 7">
    <name type="scientific">Candidatus Magasanikbacteria bacterium RIFCSPHIGHO2_01_FULL_33_34</name>
    <dbReference type="NCBI Taxonomy" id="1798671"/>
    <lineage>
        <taxon>Bacteria</taxon>
        <taxon>Candidatus Magasanikiibacteriota</taxon>
    </lineage>
</organism>
<keyword evidence="4" id="KW-0949">S-adenosyl-L-methionine</keyword>
<dbReference type="GO" id="GO:1904047">
    <property type="term" value="F:S-adenosyl-L-methionine binding"/>
    <property type="evidence" value="ECO:0007669"/>
    <property type="project" value="TreeGrafter"/>
</dbReference>
<evidence type="ECO:0000313" key="6">
    <source>
        <dbReference type="EMBL" id="OGH58977.1"/>
    </source>
</evidence>
<gene>
    <name evidence="6" type="ORF">A2725_04505</name>
</gene>
<dbReference type="GO" id="GO:0043565">
    <property type="term" value="F:sequence-specific DNA binding"/>
    <property type="evidence" value="ECO:0007669"/>
    <property type="project" value="TreeGrafter"/>
</dbReference>
<keyword evidence="2" id="KW-0489">Methyltransferase</keyword>
<dbReference type="SUPFAM" id="SSF53335">
    <property type="entry name" value="S-adenosyl-L-methionine-dependent methyltransferases"/>
    <property type="match status" value="1"/>
</dbReference>
<reference evidence="6 7" key="1">
    <citation type="journal article" date="2016" name="Nat. Commun.">
        <title>Thousands of microbial genomes shed light on interconnected biogeochemical processes in an aquifer system.</title>
        <authorList>
            <person name="Anantharaman K."/>
            <person name="Brown C.T."/>
            <person name="Hug L.A."/>
            <person name="Sharon I."/>
            <person name="Castelle C.J."/>
            <person name="Probst A.J."/>
            <person name="Thomas B.C."/>
            <person name="Singh A."/>
            <person name="Wilkins M.J."/>
            <person name="Karaoz U."/>
            <person name="Brodie E.L."/>
            <person name="Williams K.H."/>
            <person name="Hubbard S.S."/>
            <person name="Banfield J.F."/>
        </authorList>
    </citation>
    <scope>NUCLEOTIDE SEQUENCE [LARGE SCALE GENOMIC DNA]</scope>
</reference>
<dbReference type="GO" id="GO:0032259">
    <property type="term" value="P:methylation"/>
    <property type="evidence" value="ECO:0007669"/>
    <property type="project" value="UniProtKB-KW"/>
</dbReference>
<comment type="catalytic activity">
    <reaction evidence="5">
        <text>a 2'-deoxyadenosine in DNA + S-adenosyl-L-methionine = an N(6)-methyl-2'-deoxyadenosine in DNA + S-adenosyl-L-homocysteine + H(+)</text>
        <dbReference type="Rhea" id="RHEA:15197"/>
        <dbReference type="Rhea" id="RHEA-COMP:12418"/>
        <dbReference type="Rhea" id="RHEA-COMP:12419"/>
        <dbReference type="ChEBI" id="CHEBI:15378"/>
        <dbReference type="ChEBI" id="CHEBI:57856"/>
        <dbReference type="ChEBI" id="CHEBI:59789"/>
        <dbReference type="ChEBI" id="CHEBI:90615"/>
        <dbReference type="ChEBI" id="CHEBI:90616"/>
        <dbReference type="EC" id="2.1.1.72"/>
    </reaction>
</comment>
<dbReference type="EMBL" id="MFPS01000008">
    <property type="protein sequence ID" value="OGH58977.1"/>
    <property type="molecule type" value="Genomic_DNA"/>
</dbReference>
<accession>A0A1F6LHU7</accession>
<dbReference type="InterPro" id="IPR012327">
    <property type="entry name" value="MeTrfase_D12"/>
</dbReference>
<dbReference type="EC" id="2.1.1.72" evidence="1"/>